<reference evidence="1 2" key="1">
    <citation type="journal article" date="2008" name="Nature">
        <title>The Trichoplax genome and the nature of placozoans.</title>
        <authorList>
            <person name="Srivastava M."/>
            <person name="Begovic E."/>
            <person name="Chapman J."/>
            <person name="Putnam N.H."/>
            <person name="Hellsten U."/>
            <person name="Kawashima T."/>
            <person name="Kuo A."/>
            <person name="Mitros T."/>
            <person name="Salamov A."/>
            <person name="Carpenter M.L."/>
            <person name="Signorovitch A.Y."/>
            <person name="Moreno M.A."/>
            <person name="Kamm K."/>
            <person name="Grimwood J."/>
            <person name="Schmutz J."/>
            <person name="Shapiro H."/>
            <person name="Grigoriev I.V."/>
            <person name="Buss L.W."/>
            <person name="Schierwater B."/>
            <person name="Dellaporta S.L."/>
            <person name="Rokhsar D.S."/>
        </authorList>
    </citation>
    <scope>NUCLEOTIDE SEQUENCE [LARGE SCALE GENOMIC DNA]</scope>
    <source>
        <strain evidence="1 2">Grell-BS-1999</strain>
    </source>
</reference>
<evidence type="ECO:0000313" key="2">
    <source>
        <dbReference type="Proteomes" id="UP000009022"/>
    </source>
</evidence>
<keyword evidence="2" id="KW-1185">Reference proteome</keyword>
<dbReference type="PhylomeDB" id="B3SEL5"/>
<dbReference type="PANTHER" id="PTHR22845:SF5">
    <property type="entry name" value="APOPTOTIC PROTEASE-ACTIVATING FACTOR 1"/>
    <property type="match status" value="1"/>
</dbReference>
<dbReference type="RefSeq" id="XP_002118684.1">
    <property type="nucleotide sequence ID" value="XM_002118648.1"/>
</dbReference>
<dbReference type="GeneID" id="6759898"/>
<dbReference type="KEGG" id="tad:TRIADDRAFT_62703"/>
<protein>
    <submittedName>
        <fullName evidence="1">Uncharacterized protein</fullName>
    </submittedName>
</protein>
<dbReference type="CTD" id="6759898"/>
<organism evidence="1 2">
    <name type="scientific">Trichoplax adhaerens</name>
    <name type="common">Trichoplax reptans</name>
    <dbReference type="NCBI Taxonomy" id="10228"/>
    <lineage>
        <taxon>Eukaryota</taxon>
        <taxon>Metazoa</taxon>
        <taxon>Placozoa</taxon>
        <taxon>Uniplacotomia</taxon>
        <taxon>Trichoplacea</taxon>
        <taxon>Trichoplacidae</taxon>
        <taxon>Trichoplax</taxon>
    </lineage>
</organism>
<evidence type="ECO:0000313" key="1">
    <source>
        <dbReference type="EMBL" id="EDV18830.1"/>
    </source>
</evidence>
<dbReference type="AlphaFoldDB" id="B3SEL5"/>
<sequence>MEQDIEFENQIRPILHDVGNLVDILVSGDQSMIAIDCFKKKLILKMSGDQVQSRVELDQHGPSMFIPGSNRLLIYDAPNVYEYNLQGDKIAWQDISQTKSVDVGRPQRNPQTTVNIFDLIEFVGIEDYGKYRQLINGILEEESAAKDLILFRYRKKDKTLILMNTSYVGEKWIITVNLTTGKKSVNRLTLSHGARVVYVDDDYLYVWERNKDDRRSLKCYKFGDGEYQLLQNIDYQRKEGLICKIMMNYNPHKIEHSPLRMKKEKLVDVWGEKDAEMIANVLAIIDYVMMMDVCFVQMDKVYPNVSKTNAQK</sequence>
<accession>B3SEL5</accession>
<gene>
    <name evidence="1" type="ORF">TRIADDRAFT_62703</name>
</gene>
<proteinExistence type="predicted"/>
<dbReference type="PANTHER" id="PTHR22845">
    <property type="entry name" value="APOPTOTIC PROTEASE-ACTIVATING FACTOR 1"/>
    <property type="match status" value="1"/>
</dbReference>
<dbReference type="EMBL" id="DS985535">
    <property type="protein sequence ID" value="EDV18830.1"/>
    <property type="molecule type" value="Genomic_DNA"/>
</dbReference>
<dbReference type="Proteomes" id="UP000009022">
    <property type="component" value="Unassembled WGS sequence"/>
</dbReference>
<name>B3SEL5_TRIAD</name>
<dbReference type="HOGENOM" id="CLU_892335_0_0_1"/>
<dbReference type="InParanoid" id="B3SEL5"/>